<reference evidence="1" key="2">
    <citation type="journal article" date="2015" name="Fish Shellfish Immunol.">
        <title>Early steps in the European eel (Anguilla anguilla)-Vibrio vulnificus interaction in the gills: Role of the RtxA13 toxin.</title>
        <authorList>
            <person name="Callol A."/>
            <person name="Pajuelo D."/>
            <person name="Ebbesson L."/>
            <person name="Teles M."/>
            <person name="MacKenzie S."/>
            <person name="Amaro C."/>
        </authorList>
    </citation>
    <scope>NUCLEOTIDE SEQUENCE</scope>
</reference>
<reference evidence="1" key="1">
    <citation type="submission" date="2014-11" db="EMBL/GenBank/DDBJ databases">
        <authorList>
            <person name="Amaro Gonzalez C."/>
        </authorList>
    </citation>
    <scope>NUCLEOTIDE SEQUENCE</scope>
</reference>
<proteinExistence type="predicted"/>
<dbReference type="EMBL" id="GBXM01027908">
    <property type="protein sequence ID" value="JAH80669.1"/>
    <property type="molecule type" value="Transcribed_RNA"/>
</dbReference>
<sequence length="51" mass="5728">MHWAAPLLQIRTVVPSKWTAPVCCTHGIVGTKRELSSQGLLGYVIMKRQQH</sequence>
<name>A0A0E9VRB1_ANGAN</name>
<organism evidence="1">
    <name type="scientific">Anguilla anguilla</name>
    <name type="common">European freshwater eel</name>
    <name type="synonym">Muraena anguilla</name>
    <dbReference type="NCBI Taxonomy" id="7936"/>
    <lineage>
        <taxon>Eukaryota</taxon>
        <taxon>Metazoa</taxon>
        <taxon>Chordata</taxon>
        <taxon>Craniata</taxon>
        <taxon>Vertebrata</taxon>
        <taxon>Euteleostomi</taxon>
        <taxon>Actinopterygii</taxon>
        <taxon>Neopterygii</taxon>
        <taxon>Teleostei</taxon>
        <taxon>Anguilliformes</taxon>
        <taxon>Anguillidae</taxon>
        <taxon>Anguilla</taxon>
    </lineage>
</organism>
<dbReference type="AlphaFoldDB" id="A0A0E9VRB1"/>
<evidence type="ECO:0000313" key="1">
    <source>
        <dbReference type="EMBL" id="JAH80669.1"/>
    </source>
</evidence>
<accession>A0A0E9VRB1</accession>
<protein>
    <submittedName>
        <fullName evidence="1">Uncharacterized protein</fullName>
    </submittedName>
</protein>